<dbReference type="Pfam" id="PF03874">
    <property type="entry name" value="RNA_pol_Rpb4"/>
    <property type="match status" value="1"/>
</dbReference>
<comment type="caution">
    <text evidence="8">The sequence shown here is derived from an EMBL/GenBank/DDBJ whole genome shotgun (WGS) entry which is preliminary data.</text>
</comment>
<organism evidence="8 9">
    <name type="scientific">Niveomyces insectorum RCEF 264</name>
    <dbReference type="NCBI Taxonomy" id="1081102"/>
    <lineage>
        <taxon>Eukaryota</taxon>
        <taxon>Fungi</taxon>
        <taxon>Dikarya</taxon>
        <taxon>Ascomycota</taxon>
        <taxon>Pezizomycotina</taxon>
        <taxon>Sordariomycetes</taxon>
        <taxon>Hypocreomycetidae</taxon>
        <taxon>Hypocreales</taxon>
        <taxon>Cordycipitaceae</taxon>
        <taxon>Niveomyces</taxon>
    </lineage>
</organism>
<dbReference type="InterPro" id="IPR006590">
    <property type="entry name" value="RNA_pol_Rpb4/RPC9_core"/>
</dbReference>
<evidence type="ECO:0000313" key="8">
    <source>
        <dbReference type="EMBL" id="OAA67217.1"/>
    </source>
</evidence>
<dbReference type="Proteomes" id="UP000076874">
    <property type="component" value="Unassembled WGS sequence"/>
</dbReference>
<accession>A0A167Z8Q8</accession>
<dbReference type="InterPro" id="IPR038324">
    <property type="entry name" value="Rpb4/RPC9_sf"/>
</dbReference>
<dbReference type="STRING" id="1081102.A0A167Z8Q8"/>
<dbReference type="EMBL" id="AZHD01000002">
    <property type="protein sequence ID" value="OAA67217.1"/>
    <property type="molecule type" value="Genomic_DNA"/>
</dbReference>
<gene>
    <name evidence="8" type="ORF">SPI_01793</name>
</gene>
<keyword evidence="6" id="KW-0539">Nucleus</keyword>
<evidence type="ECO:0000256" key="2">
    <source>
        <dbReference type="ARBA" id="ARBA00006898"/>
    </source>
</evidence>
<keyword evidence="9" id="KW-1185">Reference proteome</keyword>
<evidence type="ECO:0000256" key="3">
    <source>
        <dbReference type="ARBA" id="ARBA00016672"/>
    </source>
</evidence>
<keyword evidence="5" id="KW-0804">Transcription</keyword>
<evidence type="ECO:0000256" key="4">
    <source>
        <dbReference type="ARBA" id="ARBA00022478"/>
    </source>
</evidence>
<name>A0A167Z8Q8_9HYPO</name>
<proteinExistence type="inferred from homology"/>
<dbReference type="Gene3D" id="1.20.1250.40">
    <property type="match status" value="1"/>
</dbReference>
<sequence length="156" mass="17651">MKILEAQNALLTNYEVYQFLVERNEQLARQKHARRRGPGNLETLARELLQYFRSPPAPLSQEPLTYSTEAVAQLVERLRGYDLAKGEMLMLLNMRPQTPAQLHACIEEVEGRLSEEQQSAILDIVAEVLGQFPVQQEAEAMEEEEDPDATSLVEGA</sequence>
<dbReference type="InterPro" id="IPR010997">
    <property type="entry name" value="HRDC-like_sf"/>
</dbReference>
<evidence type="ECO:0000313" key="9">
    <source>
        <dbReference type="Proteomes" id="UP000076874"/>
    </source>
</evidence>
<evidence type="ECO:0000259" key="7">
    <source>
        <dbReference type="SMART" id="SM00657"/>
    </source>
</evidence>
<dbReference type="SUPFAM" id="SSF47819">
    <property type="entry name" value="HRDC-like"/>
    <property type="match status" value="1"/>
</dbReference>
<dbReference type="InterPro" id="IPR005574">
    <property type="entry name" value="Rpb4/RPC9"/>
</dbReference>
<feature type="domain" description="RNA polymerase Rpb4/RPC9 core" evidence="7">
    <location>
        <begin position="1"/>
        <end position="133"/>
    </location>
</feature>
<protein>
    <recommendedName>
        <fullName evidence="3">DNA-directed RNA polymerase III subunit RPC9</fullName>
    </recommendedName>
</protein>
<evidence type="ECO:0000256" key="6">
    <source>
        <dbReference type="ARBA" id="ARBA00023242"/>
    </source>
</evidence>
<comment type="subcellular location">
    <subcellularLocation>
        <location evidence="1">Nucleus</location>
    </subcellularLocation>
</comment>
<dbReference type="PANTHER" id="PTHR15561:SF0">
    <property type="entry name" value="DNA-DIRECTED RNA POLYMERASE III SUBUNIT RPC9"/>
    <property type="match status" value="1"/>
</dbReference>
<keyword evidence="4" id="KW-0240">DNA-directed RNA polymerase</keyword>
<dbReference type="GO" id="GO:0000166">
    <property type="term" value="F:nucleotide binding"/>
    <property type="evidence" value="ECO:0007669"/>
    <property type="project" value="InterPro"/>
</dbReference>
<keyword evidence="8" id="KW-0675">Receptor</keyword>
<evidence type="ECO:0000256" key="5">
    <source>
        <dbReference type="ARBA" id="ARBA00023163"/>
    </source>
</evidence>
<dbReference type="SMART" id="SM00657">
    <property type="entry name" value="RPOL4c"/>
    <property type="match status" value="1"/>
</dbReference>
<comment type="similarity">
    <text evidence="2">Belongs to the eukaryotic RPC9 RNA polymerase subunit family.</text>
</comment>
<reference evidence="8 9" key="1">
    <citation type="journal article" date="2016" name="Genome Biol. Evol.">
        <title>Divergent and convergent evolution of fungal pathogenicity.</title>
        <authorList>
            <person name="Shang Y."/>
            <person name="Xiao G."/>
            <person name="Zheng P."/>
            <person name="Cen K."/>
            <person name="Zhan S."/>
            <person name="Wang C."/>
        </authorList>
    </citation>
    <scope>NUCLEOTIDE SEQUENCE [LARGE SCALE GENOMIC DNA]</scope>
    <source>
        <strain evidence="8 9">RCEF 264</strain>
    </source>
</reference>
<dbReference type="PANTHER" id="PTHR15561">
    <property type="entry name" value="CALCITONIN GENE-RELATED PEPTIDE-RECEPTOR COMPONENT PROTEIN"/>
    <property type="match status" value="1"/>
</dbReference>
<dbReference type="AlphaFoldDB" id="A0A167Z8Q8"/>
<dbReference type="InterPro" id="IPR038846">
    <property type="entry name" value="RPC9"/>
</dbReference>
<evidence type="ECO:0000256" key="1">
    <source>
        <dbReference type="ARBA" id="ARBA00004123"/>
    </source>
</evidence>
<dbReference type="GO" id="GO:0006384">
    <property type="term" value="P:transcription initiation at RNA polymerase III promoter"/>
    <property type="evidence" value="ECO:0007669"/>
    <property type="project" value="InterPro"/>
</dbReference>
<dbReference type="OrthoDB" id="1746530at2759"/>
<dbReference type="GO" id="GO:0005666">
    <property type="term" value="C:RNA polymerase III complex"/>
    <property type="evidence" value="ECO:0007669"/>
    <property type="project" value="InterPro"/>
</dbReference>